<reference evidence="1" key="1">
    <citation type="journal article" date="2021" name="Proc. Natl. Acad. Sci. U.S.A.">
        <title>A Catalog of Tens of Thousands of Viruses from Human Metagenomes Reveals Hidden Associations with Chronic Diseases.</title>
        <authorList>
            <person name="Tisza M.J."/>
            <person name="Buck C.B."/>
        </authorList>
    </citation>
    <scope>NUCLEOTIDE SEQUENCE</scope>
    <source>
        <strain evidence="1">CtNwR4</strain>
    </source>
</reference>
<sequence length="101" mass="11485">MEKEIKVEWCENFIEARFTKHHAFPGPNAGIEVNCFWKMAEASGLWERGTYGTPMSKALGNLTTIETICDDDGKRLFDVFKLKPGVTGRKEIANHEHTDEI</sequence>
<dbReference type="EMBL" id="BK015315">
    <property type="protein sequence ID" value="DAE00935.1"/>
    <property type="molecule type" value="Genomic_DNA"/>
</dbReference>
<protein>
    <submittedName>
        <fullName evidence="1">Tail assembly chaperone protein</fullName>
    </submittedName>
</protein>
<organism evidence="1">
    <name type="scientific">Siphoviridae sp. ctNwR4</name>
    <dbReference type="NCBI Taxonomy" id="2825474"/>
    <lineage>
        <taxon>Viruses</taxon>
        <taxon>Duplodnaviria</taxon>
        <taxon>Heunggongvirae</taxon>
        <taxon>Uroviricota</taxon>
        <taxon>Caudoviricetes</taxon>
    </lineage>
</organism>
<name>A0A8S5P1H5_9CAUD</name>
<evidence type="ECO:0000313" key="1">
    <source>
        <dbReference type="EMBL" id="DAE00935.1"/>
    </source>
</evidence>
<proteinExistence type="predicted"/>
<accession>A0A8S5P1H5</accession>